<dbReference type="Proteomes" id="UP000255066">
    <property type="component" value="Unassembled WGS sequence"/>
</dbReference>
<dbReference type="AlphaFoldDB" id="A0A378IDM6"/>
<evidence type="ECO:0000313" key="3">
    <source>
        <dbReference type="Proteomes" id="UP000054735"/>
    </source>
</evidence>
<dbReference type="EMBL" id="LNXT01000052">
    <property type="protein sequence ID" value="KTC66845.1"/>
    <property type="molecule type" value="Genomic_DNA"/>
</dbReference>
<evidence type="ECO:0000313" key="2">
    <source>
        <dbReference type="EMBL" id="STX32970.1"/>
    </source>
</evidence>
<name>A0A378IDM6_9GAMM</name>
<dbReference type="STRING" id="28083.Lbir_3147"/>
<dbReference type="EMBL" id="UGNW01000001">
    <property type="protein sequence ID" value="STX32970.1"/>
    <property type="molecule type" value="Genomic_DNA"/>
</dbReference>
<keyword evidence="3" id="KW-1185">Reference proteome</keyword>
<reference evidence="2 4" key="2">
    <citation type="submission" date="2018-06" db="EMBL/GenBank/DDBJ databases">
        <authorList>
            <consortium name="Pathogen Informatics"/>
            <person name="Doyle S."/>
        </authorList>
    </citation>
    <scope>NUCLEOTIDE SEQUENCE [LARGE SCALE GENOMIC DNA]</scope>
    <source>
        <strain evidence="2 4">NCTC12437</strain>
    </source>
</reference>
<accession>A0A378IDM6</accession>
<dbReference type="RefSeq" id="WP_058525129.1">
    <property type="nucleotide sequence ID" value="NZ_CAAAHV010000014.1"/>
</dbReference>
<reference evidence="1 3" key="1">
    <citation type="submission" date="2015-11" db="EMBL/GenBank/DDBJ databases">
        <title>Genomic analysis of 38 Legionella species identifies large and diverse effector repertoires.</title>
        <authorList>
            <person name="Burstein D."/>
            <person name="Amaro F."/>
            <person name="Zusman T."/>
            <person name="Lifshitz Z."/>
            <person name="Cohen O."/>
            <person name="Gilbert J.A."/>
            <person name="Pupko T."/>
            <person name="Shuman H.A."/>
            <person name="Segal G."/>
        </authorList>
    </citation>
    <scope>NUCLEOTIDE SEQUENCE [LARGE SCALE GENOMIC DNA]</scope>
    <source>
        <strain evidence="1 3">CDC#1407-AL-14</strain>
    </source>
</reference>
<dbReference type="OrthoDB" id="5647510at2"/>
<proteinExistence type="predicted"/>
<gene>
    <name evidence="1" type="ORF">Lbir_3147</name>
    <name evidence="2" type="ORF">NCTC12437_02779</name>
</gene>
<organism evidence="2 4">
    <name type="scientific">Legionella birminghamensis</name>
    <dbReference type="NCBI Taxonomy" id="28083"/>
    <lineage>
        <taxon>Bacteria</taxon>
        <taxon>Pseudomonadati</taxon>
        <taxon>Pseudomonadota</taxon>
        <taxon>Gammaproteobacteria</taxon>
        <taxon>Legionellales</taxon>
        <taxon>Legionellaceae</taxon>
        <taxon>Legionella</taxon>
    </lineage>
</organism>
<dbReference type="Proteomes" id="UP000054735">
    <property type="component" value="Unassembled WGS sequence"/>
</dbReference>
<evidence type="ECO:0000313" key="1">
    <source>
        <dbReference type="EMBL" id="KTC66845.1"/>
    </source>
</evidence>
<sequence>MSSATILSNFILELERIVKSNEEETQFCQRITLLKNKLQGVHNFEDAVNVFKDIPKQSSPMQMTYFTEETLLQKIAGWRKTLEDNDVRRSETRKKLVDLPLNAKAEPLRQLCLELLDNTNCSLECNYPSLMRCLNVLDIQALFNYMVELEDAPKPKNPLSSAFAALTPRNEQHAFCLQLINNISAKYHSRHLPEHAAFNSDANDFMQNLLIVYGNLFPVVQETPEDSNDDAPGCCLVS</sequence>
<evidence type="ECO:0000313" key="4">
    <source>
        <dbReference type="Proteomes" id="UP000255066"/>
    </source>
</evidence>
<protein>
    <submittedName>
        <fullName evidence="2">Uncharacterized protein</fullName>
    </submittedName>
</protein>